<name>A0ABS7K328_9BACI</name>
<dbReference type="InterPro" id="IPR019658">
    <property type="entry name" value="DUF2515"/>
</dbReference>
<keyword evidence="2" id="KW-1185">Reference proteome</keyword>
<comment type="caution">
    <text evidence="1">The sequence shown here is derived from an EMBL/GenBank/DDBJ whole genome shotgun (WGS) entry which is preliminary data.</text>
</comment>
<proteinExistence type="predicted"/>
<gene>
    <name evidence="1" type="ORF">H0185_07165</name>
</gene>
<organism evidence="1 2">
    <name type="scientific">Mesobacillus maritimus</name>
    <dbReference type="NCBI Taxonomy" id="1643336"/>
    <lineage>
        <taxon>Bacteria</taxon>
        <taxon>Bacillati</taxon>
        <taxon>Bacillota</taxon>
        <taxon>Bacilli</taxon>
        <taxon>Bacillales</taxon>
        <taxon>Bacillaceae</taxon>
        <taxon>Mesobacillus</taxon>
    </lineage>
</organism>
<dbReference type="Pfam" id="PF10720">
    <property type="entry name" value="DUF2515"/>
    <property type="match status" value="1"/>
</dbReference>
<evidence type="ECO:0000313" key="1">
    <source>
        <dbReference type="EMBL" id="MBY0096584.1"/>
    </source>
</evidence>
<sequence length="328" mass="39668">MAKAGKAGISDTEEQLIFKIRLETSELNVDNVSRTNAYFDYYLKHPEIIWSFLASMVSRNGGYNMCDLEGDWFPRILDPPVRQQLFLTYERANWTIFHDAFPQLLLYHYSTKVGKPLFHLLTHFNISSFMETEWKYFWRKRDKYRLMNALIINEQNVIHHSVIKHHKYQKKVFHTLRFLFQDFFHFSAVLLPTMRGEIYGASVNGFISVHKRINLGQRIASILFDPELYPQFLEFSLRTEHTGSRHDYEQYMVNKKRETPFLRMTYPVISHHDKWQPDWFLERKFNKKWLNPDIYHKHPILLTEWFFDKQKQFQTLISLKELLSKEDR</sequence>
<dbReference type="EMBL" id="JACWFH010000008">
    <property type="protein sequence ID" value="MBY0096584.1"/>
    <property type="molecule type" value="Genomic_DNA"/>
</dbReference>
<evidence type="ECO:0000313" key="2">
    <source>
        <dbReference type="Proteomes" id="UP000769780"/>
    </source>
</evidence>
<protein>
    <submittedName>
        <fullName evidence="1">DUF2515 domain-containing protein</fullName>
    </submittedName>
</protein>
<dbReference type="Proteomes" id="UP000769780">
    <property type="component" value="Unassembled WGS sequence"/>
</dbReference>
<reference evidence="1 2" key="1">
    <citation type="submission" date="2020-07" db="EMBL/GenBank/DDBJ databases">
        <title>Fungal Genomes of the International Space Station.</title>
        <authorList>
            <person name="Seuylemezian A."/>
            <person name="Singh N.K."/>
            <person name="Wood J."/>
            <person name="Venkateswaran K."/>
        </authorList>
    </citation>
    <scope>NUCLEOTIDE SEQUENCE [LARGE SCALE GENOMIC DNA]</scope>
    <source>
        <strain evidence="1 2">PL-B2</strain>
    </source>
</reference>
<accession>A0ABS7K328</accession>